<dbReference type="Proteomes" id="UP000326950">
    <property type="component" value="Unassembled WGS sequence"/>
</dbReference>
<protein>
    <recommendedName>
        <fullName evidence="3">Isopropylmalate dehydrogenase-like domain-containing protein</fullName>
    </recommendedName>
</protein>
<feature type="domain" description="Isopropylmalate dehydrogenase-like" evidence="3">
    <location>
        <begin position="34"/>
        <end position="355"/>
    </location>
</feature>
<dbReference type="GO" id="GO:0006099">
    <property type="term" value="P:tricarboxylic acid cycle"/>
    <property type="evidence" value="ECO:0007669"/>
    <property type="project" value="TreeGrafter"/>
</dbReference>
<dbReference type="AlphaFoldDB" id="A0A5N6UMJ8"/>
<evidence type="ECO:0000256" key="1">
    <source>
        <dbReference type="ARBA" id="ARBA00007769"/>
    </source>
</evidence>
<keyword evidence="5" id="KW-1185">Reference proteome</keyword>
<evidence type="ECO:0000256" key="2">
    <source>
        <dbReference type="ARBA" id="ARBA00023002"/>
    </source>
</evidence>
<dbReference type="SMART" id="SM01329">
    <property type="entry name" value="Iso_dh"/>
    <property type="match status" value="1"/>
</dbReference>
<proteinExistence type="inferred from homology"/>
<dbReference type="InterPro" id="IPR024084">
    <property type="entry name" value="IsoPropMal-DH-like_dom"/>
</dbReference>
<comment type="similarity">
    <text evidence="1">Belongs to the isocitrate and isopropylmalate dehydrogenases family.</text>
</comment>
<name>A0A5N6UMJ8_ASPTM</name>
<dbReference type="EMBL" id="ML738667">
    <property type="protein sequence ID" value="KAE8159867.1"/>
    <property type="molecule type" value="Genomic_DNA"/>
</dbReference>
<evidence type="ECO:0000313" key="5">
    <source>
        <dbReference type="Proteomes" id="UP000326950"/>
    </source>
</evidence>
<reference evidence="4 5" key="1">
    <citation type="submission" date="2019-04" db="EMBL/GenBank/DDBJ databases">
        <title>Friends and foes A comparative genomics study of 23 Aspergillus species from section Flavi.</title>
        <authorList>
            <consortium name="DOE Joint Genome Institute"/>
            <person name="Kjaerbolling I."/>
            <person name="Vesth T."/>
            <person name="Frisvad J.C."/>
            <person name="Nybo J.L."/>
            <person name="Theobald S."/>
            <person name="Kildgaard S."/>
            <person name="Isbrandt T."/>
            <person name="Kuo A."/>
            <person name="Sato A."/>
            <person name="Lyhne E.K."/>
            <person name="Kogle M.E."/>
            <person name="Wiebenga A."/>
            <person name="Kun R.S."/>
            <person name="Lubbers R.J."/>
            <person name="Makela M.R."/>
            <person name="Barry K."/>
            <person name="Chovatia M."/>
            <person name="Clum A."/>
            <person name="Daum C."/>
            <person name="Haridas S."/>
            <person name="He G."/>
            <person name="LaButti K."/>
            <person name="Lipzen A."/>
            <person name="Mondo S."/>
            <person name="Riley R."/>
            <person name="Salamov A."/>
            <person name="Simmons B.A."/>
            <person name="Magnuson J.K."/>
            <person name="Henrissat B."/>
            <person name="Mortensen U.H."/>
            <person name="Larsen T.O."/>
            <person name="Devries R.P."/>
            <person name="Grigoriev I.V."/>
            <person name="Machida M."/>
            <person name="Baker S.E."/>
            <person name="Andersen M.R."/>
        </authorList>
    </citation>
    <scope>NUCLEOTIDE SEQUENCE [LARGE SCALE GENOMIC DNA]</scope>
    <source>
        <strain evidence="4 5">CBS 117626</strain>
    </source>
</reference>
<dbReference type="PANTHER" id="PTHR11835">
    <property type="entry name" value="DECARBOXYLATING DEHYDROGENASES-ISOCITRATE, ISOPROPYLMALATE, TARTRATE"/>
    <property type="match status" value="1"/>
</dbReference>
<dbReference type="PANTHER" id="PTHR11835:SF34">
    <property type="entry name" value="ISOCITRATE DEHYDROGENASE [NAD] SUBUNIT ALPHA, MITOCHONDRIAL"/>
    <property type="match status" value="1"/>
</dbReference>
<sequence>MTSDLSDPRLKTSGEPNSSNGFSSHIIFNYIASQIGVLKGNGIGPEITAATIRVIESTGIQPEWDFIPIADEAAKLYGHPLPPQVIQRLKEVKFYIKAPLLAEKLHGRIGCTQTDGSVVTYPSINNAIRRELNLFVNLRPIRGYVGISARHEKMDLVIMREITEDTYIGWEKRLEDASQYAFEHARKHGRKNVSCLHKANVLHGTDGLFLRTFQEVARLYPDVLADGMMIDAVCYSVARDPGRFDVVVTVDQYGDIFSDLAAGLTGSLGLAPSANIGDDVSTFEAAHGAALDIVGTVAANPIALILSGAALLVHAGYAMESEAIQEAVTRVIEEGKILTLDLGGCSTTDQVANAVSVESEQSLGVHS</sequence>
<organism evidence="4 5">
    <name type="scientific">Aspergillus tamarii</name>
    <dbReference type="NCBI Taxonomy" id="41984"/>
    <lineage>
        <taxon>Eukaryota</taxon>
        <taxon>Fungi</taxon>
        <taxon>Dikarya</taxon>
        <taxon>Ascomycota</taxon>
        <taxon>Pezizomycotina</taxon>
        <taxon>Eurotiomycetes</taxon>
        <taxon>Eurotiomycetidae</taxon>
        <taxon>Eurotiales</taxon>
        <taxon>Aspergillaceae</taxon>
        <taxon>Aspergillus</taxon>
        <taxon>Aspergillus subgen. Circumdati</taxon>
    </lineage>
</organism>
<dbReference type="OrthoDB" id="10261637at2759"/>
<evidence type="ECO:0000259" key="3">
    <source>
        <dbReference type="SMART" id="SM01329"/>
    </source>
</evidence>
<gene>
    <name evidence="4" type="ORF">BDV40DRAFT_290610</name>
</gene>
<accession>A0A5N6UMJ8</accession>
<dbReference type="GO" id="GO:0006102">
    <property type="term" value="P:isocitrate metabolic process"/>
    <property type="evidence" value="ECO:0007669"/>
    <property type="project" value="TreeGrafter"/>
</dbReference>
<dbReference type="Gene3D" id="3.40.718.10">
    <property type="entry name" value="Isopropylmalate Dehydrogenase"/>
    <property type="match status" value="1"/>
</dbReference>
<dbReference type="GO" id="GO:0004449">
    <property type="term" value="F:isocitrate dehydrogenase (NAD+) activity"/>
    <property type="evidence" value="ECO:0007669"/>
    <property type="project" value="TreeGrafter"/>
</dbReference>
<dbReference type="Pfam" id="PF00180">
    <property type="entry name" value="Iso_dh"/>
    <property type="match status" value="2"/>
</dbReference>
<keyword evidence="2" id="KW-0560">Oxidoreductase</keyword>
<evidence type="ECO:0000313" key="4">
    <source>
        <dbReference type="EMBL" id="KAE8159867.1"/>
    </source>
</evidence>
<dbReference type="SUPFAM" id="SSF53659">
    <property type="entry name" value="Isocitrate/Isopropylmalate dehydrogenase-like"/>
    <property type="match status" value="1"/>
</dbReference>